<dbReference type="AlphaFoldDB" id="A0AAD8T3P4"/>
<dbReference type="EMBL" id="JAUUTY010000003">
    <property type="protein sequence ID" value="KAK1669447.1"/>
    <property type="molecule type" value="Genomic_DNA"/>
</dbReference>
<gene>
    <name evidence="2" type="ORF">QYE76_057606</name>
</gene>
<feature type="signal peptide" evidence="1">
    <location>
        <begin position="1"/>
        <end position="29"/>
    </location>
</feature>
<proteinExistence type="predicted"/>
<keyword evidence="1" id="KW-0732">Signal</keyword>
<dbReference type="Proteomes" id="UP001231189">
    <property type="component" value="Unassembled WGS sequence"/>
</dbReference>
<comment type="caution">
    <text evidence="2">The sequence shown here is derived from an EMBL/GenBank/DDBJ whole genome shotgun (WGS) entry which is preliminary data.</text>
</comment>
<feature type="chain" id="PRO_5042225725" evidence="1">
    <location>
        <begin position="30"/>
        <end position="104"/>
    </location>
</feature>
<evidence type="ECO:0000313" key="2">
    <source>
        <dbReference type="EMBL" id="KAK1669447.1"/>
    </source>
</evidence>
<reference evidence="2" key="1">
    <citation type="submission" date="2023-07" db="EMBL/GenBank/DDBJ databases">
        <title>A chromosome-level genome assembly of Lolium multiflorum.</title>
        <authorList>
            <person name="Chen Y."/>
            <person name="Copetti D."/>
            <person name="Kolliker R."/>
            <person name="Studer B."/>
        </authorList>
    </citation>
    <scope>NUCLEOTIDE SEQUENCE</scope>
    <source>
        <strain evidence="2">02402/16</strain>
        <tissue evidence="2">Leaf</tissue>
    </source>
</reference>
<name>A0AAD8T3P4_LOLMU</name>
<evidence type="ECO:0000256" key="1">
    <source>
        <dbReference type="SAM" id="SignalP"/>
    </source>
</evidence>
<organism evidence="2 3">
    <name type="scientific">Lolium multiflorum</name>
    <name type="common">Italian ryegrass</name>
    <name type="synonym">Lolium perenne subsp. multiflorum</name>
    <dbReference type="NCBI Taxonomy" id="4521"/>
    <lineage>
        <taxon>Eukaryota</taxon>
        <taxon>Viridiplantae</taxon>
        <taxon>Streptophyta</taxon>
        <taxon>Embryophyta</taxon>
        <taxon>Tracheophyta</taxon>
        <taxon>Spermatophyta</taxon>
        <taxon>Magnoliopsida</taxon>
        <taxon>Liliopsida</taxon>
        <taxon>Poales</taxon>
        <taxon>Poaceae</taxon>
        <taxon>BOP clade</taxon>
        <taxon>Pooideae</taxon>
        <taxon>Poodae</taxon>
        <taxon>Poeae</taxon>
        <taxon>Poeae Chloroplast Group 2 (Poeae type)</taxon>
        <taxon>Loliodinae</taxon>
        <taxon>Loliinae</taxon>
        <taxon>Lolium</taxon>
    </lineage>
</organism>
<accession>A0AAD8T3P4</accession>
<protein>
    <submittedName>
        <fullName evidence="2">Uncharacterized protein</fullName>
    </submittedName>
</protein>
<evidence type="ECO:0000313" key="3">
    <source>
        <dbReference type="Proteomes" id="UP001231189"/>
    </source>
</evidence>
<sequence>MAFFSCIAVSPTLVVVTAFILTIMSTASGSRVPVAINGEAGGEATDQCVHGCVGEMLACQASAGCAAVTASVSSPRKMIMSQRQLPGPCGSGCENEYLGCIDVC</sequence>
<keyword evidence="3" id="KW-1185">Reference proteome</keyword>